<keyword evidence="5" id="KW-0812">Transmembrane</keyword>
<comment type="similarity">
    <text evidence="1">Belongs to the small GTPase superfamily. Rab family.</text>
</comment>
<evidence type="ECO:0000313" key="6">
    <source>
        <dbReference type="EMBL" id="KAF3536351.1"/>
    </source>
</evidence>
<comment type="subcellular location">
    <subcellularLocation>
        <location evidence="4">Endomembrane system</location>
        <topology evidence="4">Lipid-anchor</topology>
    </subcellularLocation>
</comment>
<proteinExistence type="inferred from homology"/>
<dbReference type="InterPro" id="IPR001806">
    <property type="entry name" value="Small_GTPase"/>
</dbReference>
<sequence>MEFSFCCYRSSIPGILNMTICSSFCSLVILVLINLLASKVFCKFSLSFPILSAVVALLKWCLNFFFVHDDSYLDSYISTIGVDFKIHTVEQDGKTIKLQIISCPDGPQQVKSVSERSPAFTTEELICDYGVGKSCLLLRFALHSIIVTLGILNPPTIAPVTSSRLGDTFIQALTTSLPFLPLFLIGLIIHQMTICSSFCSLVILVLINLLASKVFCKFSLSFSILSAVVALLKWCLSFFFVHDDSYLDSYISTIGVDFKIHTVEQDGKTIKLQIWATTGQERFRTITSIYYRGAHP</sequence>
<evidence type="ECO:0000256" key="5">
    <source>
        <dbReference type="SAM" id="Phobius"/>
    </source>
</evidence>
<dbReference type="GO" id="GO:0005525">
    <property type="term" value="F:GTP binding"/>
    <property type="evidence" value="ECO:0007669"/>
    <property type="project" value="UniProtKB-KW"/>
</dbReference>
<dbReference type="SMART" id="SM00175">
    <property type="entry name" value="RAB"/>
    <property type="match status" value="1"/>
</dbReference>
<evidence type="ECO:0000256" key="4">
    <source>
        <dbReference type="ARBA" id="ARBA00037868"/>
    </source>
</evidence>
<keyword evidence="5" id="KW-1133">Transmembrane helix</keyword>
<gene>
    <name evidence="6" type="ORF">F2Q69_00019998</name>
</gene>
<dbReference type="FunFam" id="3.40.50.300:FF:001447">
    <property type="entry name" value="Ras-related protein Rab-1B"/>
    <property type="match status" value="1"/>
</dbReference>
<feature type="transmembrane region" description="Helical" evidence="5">
    <location>
        <begin position="182"/>
        <end position="211"/>
    </location>
</feature>
<keyword evidence="5" id="KW-0472">Membrane</keyword>
<evidence type="ECO:0000256" key="1">
    <source>
        <dbReference type="ARBA" id="ARBA00006270"/>
    </source>
</evidence>
<reference evidence="6" key="1">
    <citation type="submission" date="2019-12" db="EMBL/GenBank/DDBJ databases">
        <title>Genome sequencing and annotation of Brassica cretica.</title>
        <authorList>
            <person name="Studholme D.J."/>
            <person name="Sarris P."/>
        </authorList>
    </citation>
    <scope>NUCLEOTIDE SEQUENCE</scope>
    <source>
        <strain evidence="6">PFS-109/04</strain>
        <tissue evidence="6">Leaf</tissue>
    </source>
</reference>
<comment type="caution">
    <text evidence="6">The sequence shown here is derived from an EMBL/GenBank/DDBJ whole genome shotgun (WGS) entry which is preliminary data.</text>
</comment>
<evidence type="ECO:0000256" key="2">
    <source>
        <dbReference type="ARBA" id="ARBA00022741"/>
    </source>
</evidence>
<protein>
    <submittedName>
        <fullName evidence="6">Uncharacterized protein</fullName>
    </submittedName>
</protein>
<dbReference type="GO" id="GO:0003924">
    <property type="term" value="F:GTPase activity"/>
    <property type="evidence" value="ECO:0007669"/>
    <property type="project" value="InterPro"/>
</dbReference>
<name>A0A8S9Q5U8_BRACR</name>
<dbReference type="AlphaFoldDB" id="A0A8S9Q5U8"/>
<dbReference type="InterPro" id="IPR027417">
    <property type="entry name" value="P-loop_NTPase"/>
</dbReference>
<dbReference type="Pfam" id="PF00071">
    <property type="entry name" value="Ras"/>
    <property type="match status" value="2"/>
</dbReference>
<accession>A0A8S9Q5U8</accession>
<feature type="transmembrane region" description="Helical" evidence="5">
    <location>
        <begin position="218"/>
        <end position="241"/>
    </location>
</feature>
<feature type="transmembrane region" description="Helical" evidence="5">
    <location>
        <begin position="15"/>
        <end position="37"/>
    </location>
</feature>
<keyword evidence="2" id="KW-0547">Nucleotide-binding</keyword>
<feature type="transmembrane region" description="Helical" evidence="5">
    <location>
        <begin position="44"/>
        <end position="66"/>
    </location>
</feature>
<organism evidence="6 7">
    <name type="scientific">Brassica cretica</name>
    <name type="common">Mustard</name>
    <dbReference type="NCBI Taxonomy" id="69181"/>
    <lineage>
        <taxon>Eukaryota</taxon>
        <taxon>Viridiplantae</taxon>
        <taxon>Streptophyta</taxon>
        <taxon>Embryophyta</taxon>
        <taxon>Tracheophyta</taxon>
        <taxon>Spermatophyta</taxon>
        <taxon>Magnoliopsida</taxon>
        <taxon>eudicotyledons</taxon>
        <taxon>Gunneridae</taxon>
        <taxon>Pentapetalae</taxon>
        <taxon>rosids</taxon>
        <taxon>malvids</taxon>
        <taxon>Brassicales</taxon>
        <taxon>Brassicaceae</taxon>
        <taxon>Brassiceae</taxon>
        <taxon>Brassica</taxon>
    </lineage>
</organism>
<dbReference type="EMBL" id="QGKX02001290">
    <property type="protein sequence ID" value="KAF3536351.1"/>
    <property type="molecule type" value="Genomic_DNA"/>
</dbReference>
<dbReference type="PANTHER" id="PTHR47977">
    <property type="entry name" value="RAS-RELATED PROTEIN RAB"/>
    <property type="match status" value="1"/>
</dbReference>
<dbReference type="PROSITE" id="PS51419">
    <property type="entry name" value="RAB"/>
    <property type="match status" value="1"/>
</dbReference>
<dbReference type="InterPro" id="IPR050227">
    <property type="entry name" value="Rab"/>
</dbReference>
<evidence type="ECO:0000256" key="3">
    <source>
        <dbReference type="ARBA" id="ARBA00023134"/>
    </source>
</evidence>
<dbReference type="Proteomes" id="UP000712600">
    <property type="component" value="Unassembled WGS sequence"/>
</dbReference>
<dbReference type="SUPFAM" id="SSF52540">
    <property type="entry name" value="P-loop containing nucleoside triphosphate hydrolases"/>
    <property type="match status" value="2"/>
</dbReference>
<dbReference type="GO" id="GO:0012505">
    <property type="term" value="C:endomembrane system"/>
    <property type="evidence" value="ECO:0007669"/>
    <property type="project" value="UniProtKB-SubCell"/>
</dbReference>
<evidence type="ECO:0000313" key="7">
    <source>
        <dbReference type="Proteomes" id="UP000712600"/>
    </source>
</evidence>
<dbReference type="Gene3D" id="3.40.50.300">
    <property type="entry name" value="P-loop containing nucleotide triphosphate hydrolases"/>
    <property type="match status" value="1"/>
</dbReference>
<keyword evidence="3" id="KW-0342">GTP-binding</keyword>